<gene>
    <name evidence="1" type="ORF">SAMN05421799_10623</name>
</gene>
<dbReference type="RefSeq" id="WP_076346879.1">
    <property type="nucleotide sequence ID" value="NZ_FTOO01000006.1"/>
</dbReference>
<name>A0A1N7MQ93_9BACL</name>
<organism evidence="1 2">
    <name type="scientific">Alicyclobacillus vulcanalis</name>
    <dbReference type="NCBI Taxonomy" id="252246"/>
    <lineage>
        <taxon>Bacteria</taxon>
        <taxon>Bacillati</taxon>
        <taxon>Bacillota</taxon>
        <taxon>Bacilli</taxon>
        <taxon>Bacillales</taxon>
        <taxon>Alicyclobacillaceae</taxon>
        <taxon>Alicyclobacillus</taxon>
    </lineage>
</organism>
<reference evidence="2" key="1">
    <citation type="submission" date="2017-01" db="EMBL/GenBank/DDBJ databases">
        <authorList>
            <person name="Varghese N."/>
            <person name="Submissions S."/>
        </authorList>
    </citation>
    <scope>NUCLEOTIDE SEQUENCE [LARGE SCALE GENOMIC DNA]</scope>
    <source>
        <strain evidence="2">DSM 16176</strain>
    </source>
</reference>
<dbReference type="EMBL" id="FTOO01000006">
    <property type="protein sequence ID" value="SIS88222.1"/>
    <property type="molecule type" value="Genomic_DNA"/>
</dbReference>
<protein>
    <submittedName>
        <fullName evidence="1">Uncharacterized protein</fullName>
    </submittedName>
</protein>
<evidence type="ECO:0000313" key="2">
    <source>
        <dbReference type="Proteomes" id="UP000186156"/>
    </source>
</evidence>
<dbReference type="Proteomes" id="UP000186156">
    <property type="component" value="Unassembled WGS sequence"/>
</dbReference>
<dbReference type="STRING" id="252246.SAMN05421799_10623"/>
<accession>A0A1N7MQ93</accession>
<evidence type="ECO:0000313" key="1">
    <source>
        <dbReference type="EMBL" id="SIS88222.1"/>
    </source>
</evidence>
<proteinExistence type="predicted"/>
<sequence>MSNSLQPVQKGGLPKSSDINQVIGFLNGTVDIGYVQLPGPTNPPSSAPTVATNGIAGSGNINNTEWYAVTFVTGVMASNGVMQVTGETPIGPVSSAVTAQNQSILLSNIPVGPSTVIARRIYRSPALPNPSSALNLSTVSNSSSTLAATTYYVNYALMNSQGTTTPGSSEASITISTANAYAITFSVTLPNGATGILVGMGTSSGGEGQYAQISSSGTVTYVGGNSAGVSASVSGSTLTVTITKPPSSTSTAMPSSNTANTNNYRLVATISDNVTTTYLDNIPDASLGQTAPTTNTTGSYWVYPNLTSFPSTAVVGQIAMVSGAMYFYDGTQWNQLAPSWQQLIQAAFILM</sequence>
<dbReference type="AlphaFoldDB" id="A0A1N7MQ93"/>
<dbReference type="OrthoDB" id="2667186at2"/>
<keyword evidence="2" id="KW-1185">Reference proteome</keyword>